<keyword evidence="2 6" id="KW-0349">Heme</keyword>
<organism evidence="10 11">
    <name type="scientific">Deinococcus ficus</name>
    <dbReference type="NCBI Taxonomy" id="317577"/>
    <lineage>
        <taxon>Bacteria</taxon>
        <taxon>Thermotogati</taxon>
        <taxon>Deinococcota</taxon>
        <taxon>Deinococci</taxon>
        <taxon>Deinococcales</taxon>
        <taxon>Deinococcaceae</taxon>
        <taxon>Deinococcus</taxon>
    </lineage>
</organism>
<feature type="signal peptide" evidence="8">
    <location>
        <begin position="1"/>
        <end position="23"/>
    </location>
</feature>
<dbReference type="InterPro" id="IPR009056">
    <property type="entry name" value="Cyt_c-like_dom"/>
</dbReference>
<dbReference type="InterPro" id="IPR051811">
    <property type="entry name" value="Cytochrome_c550/c551-like"/>
</dbReference>
<dbReference type="PROSITE" id="PS51007">
    <property type="entry name" value="CYTC"/>
    <property type="match status" value="1"/>
</dbReference>
<evidence type="ECO:0000256" key="2">
    <source>
        <dbReference type="ARBA" id="ARBA00022617"/>
    </source>
</evidence>
<dbReference type="STRING" id="317577.GCA_000419625_01754"/>
<accession>A0A221SXT9</accession>
<keyword evidence="8" id="KW-0732">Signal</keyword>
<feature type="domain" description="Cytochrome c" evidence="9">
    <location>
        <begin position="125"/>
        <end position="207"/>
    </location>
</feature>
<sequence length="207" mass="20661">MKNTFAVTATLLAAFVIGGSMLAYNRGTASHHGAETETHGAANTAGSHETTANTESHESGTTTAEPAQEGDAPVAGSTVDGSEAGETPAGNPEPVSSTDAGAVAGATGATGEEPNQTARAAELEGDETAGGKTFASSCAGCHGAEGQGGVGPAMTKEANTWTLEQFTSAVREGKAPGRDLGAMMPHFTASQLTDTDLLNLHKYVQGL</sequence>
<evidence type="ECO:0000256" key="1">
    <source>
        <dbReference type="ARBA" id="ARBA00022448"/>
    </source>
</evidence>
<feature type="region of interest" description="Disordered" evidence="7">
    <location>
        <begin position="32"/>
        <end position="131"/>
    </location>
</feature>
<keyword evidence="5 6" id="KW-0408">Iron</keyword>
<evidence type="ECO:0000256" key="3">
    <source>
        <dbReference type="ARBA" id="ARBA00022723"/>
    </source>
</evidence>
<dbReference type="AlphaFoldDB" id="A0A221SXT9"/>
<dbReference type="GO" id="GO:0020037">
    <property type="term" value="F:heme binding"/>
    <property type="evidence" value="ECO:0007669"/>
    <property type="project" value="InterPro"/>
</dbReference>
<dbReference type="GO" id="GO:0046872">
    <property type="term" value="F:metal ion binding"/>
    <property type="evidence" value="ECO:0007669"/>
    <property type="project" value="UniProtKB-KW"/>
</dbReference>
<dbReference type="Gene3D" id="1.10.760.10">
    <property type="entry name" value="Cytochrome c-like domain"/>
    <property type="match status" value="1"/>
</dbReference>
<name>A0A221SXT9_9DEIO</name>
<dbReference type="PANTHER" id="PTHR37823:SF1">
    <property type="entry name" value="CYTOCHROME C-553-LIKE"/>
    <property type="match status" value="1"/>
</dbReference>
<dbReference type="InterPro" id="IPR036909">
    <property type="entry name" value="Cyt_c-like_dom_sf"/>
</dbReference>
<dbReference type="KEGG" id="dfc:DFI_10860"/>
<dbReference type="RefSeq" id="WP_027463112.1">
    <property type="nucleotide sequence ID" value="NZ_BNAK01000014.1"/>
</dbReference>
<evidence type="ECO:0000256" key="6">
    <source>
        <dbReference type="PROSITE-ProRule" id="PRU00433"/>
    </source>
</evidence>
<keyword evidence="3 6" id="KW-0479">Metal-binding</keyword>
<dbReference type="PANTHER" id="PTHR37823">
    <property type="entry name" value="CYTOCHROME C-553-LIKE"/>
    <property type="match status" value="1"/>
</dbReference>
<evidence type="ECO:0000313" key="10">
    <source>
        <dbReference type="EMBL" id="ASN81441.1"/>
    </source>
</evidence>
<gene>
    <name evidence="10" type="ORF">DFI_10860</name>
</gene>
<dbReference type="GO" id="GO:0009055">
    <property type="term" value="F:electron transfer activity"/>
    <property type="evidence" value="ECO:0007669"/>
    <property type="project" value="InterPro"/>
</dbReference>
<evidence type="ECO:0000259" key="9">
    <source>
        <dbReference type="PROSITE" id="PS51007"/>
    </source>
</evidence>
<keyword evidence="4" id="KW-0249">Electron transport</keyword>
<proteinExistence type="predicted"/>
<feature type="compositionally biased region" description="Polar residues" evidence="7">
    <location>
        <begin position="44"/>
        <end position="65"/>
    </location>
</feature>
<keyword evidence="1" id="KW-0813">Transport</keyword>
<dbReference type="SUPFAM" id="SSF46626">
    <property type="entry name" value="Cytochrome c"/>
    <property type="match status" value="1"/>
</dbReference>
<dbReference type="Pfam" id="PF13442">
    <property type="entry name" value="Cytochrome_CBB3"/>
    <property type="match status" value="1"/>
</dbReference>
<evidence type="ECO:0000313" key="11">
    <source>
        <dbReference type="Proteomes" id="UP000259030"/>
    </source>
</evidence>
<evidence type="ECO:0000256" key="5">
    <source>
        <dbReference type="ARBA" id="ARBA00023004"/>
    </source>
</evidence>
<protein>
    <recommendedName>
        <fullName evidence="9">Cytochrome c domain-containing protein</fullName>
    </recommendedName>
</protein>
<feature type="compositionally biased region" description="Low complexity" evidence="7">
    <location>
        <begin position="100"/>
        <end position="111"/>
    </location>
</feature>
<evidence type="ECO:0000256" key="7">
    <source>
        <dbReference type="SAM" id="MobiDB-lite"/>
    </source>
</evidence>
<dbReference type="Proteomes" id="UP000259030">
    <property type="component" value="Chromosome"/>
</dbReference>
<dbReference type="EMBL" id="CP021081">
    <property type="protein sequence ID" value="ASN81441.1"/>
    <property type="molecule type" value="Genomic_DNA"/>
</dbReference>
<feature type="chain" id="PRO_5011225816" description="Cytochrome c domain-containing protein" evidence="8">
    <location>
        <begin position="24"/>
        <end position="207"/>
    </location>
</feature>
<evidence type="ECO:0000256" key="4">
    <source>
        <dbReference type="ARBA" id="ARBA00022982"/>
    </source>
</evidence>
<keyword evidence="11" id="KW-1185">Reference proteome</keyword>
<evidence type="ECO:0000256" key="8">
    <source>
        <dbReference type="SAM" id="SignalP"/>
    </source>
</evidence>
<reference evidence="10 11" key="1">
    <citation type="submission" date="2017-05" db="EMBL/GenBank/DDBJ databases">
        <title>The complete genome sequence of Deinococcus ficus isolated from the rhizosphere of the Ficus religiosa L. in Taiwan.</title>
        <authorList>
            <person name="Wu K.-M."/>
            <person name="Liao T.-L."/>
            <person name="Liu Y.-M."/>
            <person name="Young C.-C."/>
            <person name="Tsai S.-F."/>
        </authorList>
    </citation>
    <scope>NUCLEOTIDE SEQUENCE [LARGE SCALE GENOMIC DNA]</scope>
    <source>
        <strain evidence="10 11">CC-FR2-10</strain>
    </source>
</reference>